<comment type="caution">
    <text evidence="2">The sequence shown here is derived from an EMBL/GenBank/DDBJ whole genome shotgun (WGS) entry which is preliminary data.</text>
</comment>
<keyword evidence="1" id="KW-0472">Membrane</keyword>
<sequence length="111" mass="11346">MRTEQRTSGRYGTPAEAAGYAGAFAALVVLAAVTLLGSAHIMSNSCIVGSEQSLCPIAGPDWSRPVPVTVILLGLLTGLLGLAAGRPIRRNAMIAAYAMVVLGLVITLLIG</sequence>
<proteinExistence type="predicted"/>
<organism evidence="2 3">
    <name type="scientific">Paractinoplanes pyxinae</name>
    <dbReference type="NCBI Taxonomy" id="2997416"/>
    <lineage>
        <taxon>Bacteria</taxon>
        <taxon>Bacillati</taxon>
        <taxon>Actinomycetota</taxon>
        <taxon>Actinomycetes</taxon>
        <taxon>Micromonosporales</taxon>
        <taxon>Micromonosporaceae</taxon>
        <taxon>Paractinoplanes</taxon>
    </lineage>
</organism>
<keyword evidence="1" id="KW-1133">Transmembrane helix</keyword>
<keyword evidence="1" id="KW-0812">Transmembrane</keyword>
<reference evidence="2" key="1">
    <citation type="submission" date="2022-11" db="EMBL/GenBank/DDBJ databases">
        <authorList>
            <person name="Somphong A."/>
            <person name="Phongsopitanun W."/>
        </authorList>
    </citation>
    <scope>NUCLEOTIDE SEQUENCE</scope>
    <source>
        <strain evidence="2">Pm04-4</strain>
    </source>
</reference>
<dbReference type="Proteomes" id="UP001151002">
    <property type="component" value="Unassembled WGS sequence"/>
</dbReference>
<evidence type="ECO:0000313" key="2">
    <source>
        <dbReference type="EMBL" id="MCY1137049.1"/>
    </source>
</evidence>
<feature type="transmembrane region" description="Helical" evidence="1">
    <location>
        <begin position="92"/>
        <end position="110"/>
    </location>
</feature>
<protein>
    <submittedName>
        <fullName evidence="2">Uncharacterized protein</fullName>
    </submittedName>
</protein>
<evidence type="ECO:0000256" key="1">
    <source>
        <dbReference type="SAM" id="Phobius"/>
    </source>
</evidence>
<name>A0ABT4AS17_9ACTN</name>
<dbReference type="RefSeq" id="WP_267560860.1">
    <property type="nucleotide sequence ID" value="NZ_JAPNTZ010000001.1"/>
</dbReference>
<feature type="transmembrane region" description="Helical" evidence="1">
    <location>
        <begin position="20"/>
        <end position="42"/>
    </location>
</feature>
<gene>
    <name evidence="2" type="ORF">OWR29_03500</name>
</gene>
<evidence type="ECO:0000313" key="3">
    <source>
        <dbReference type="Proteomes" id="UP001151002"/>
    </source>
</evidence>
<dbReference type="EMBL" id="JAPNTZ010000001">
    <property type="protein sequence ID" value="MCY1137049.1"/>
    <property type="molecule type" value="Genomic_DNA"/>
</dbReference>
<feature type="transmembrane region" description="Helical" evidence="1">
    <location>
        <begin position="62"/>
        <end position="85"/>
    </location>
</feature>
<keyword evidence="3" id="KW-1185">Reference proteome</keyword>
<accession>A0ABT4AS17</accession>